<gene>
    <name evidence="1" type="ORF">BaRGS_00001430</name>
</gene>
<keyword evidence="2" id="KW-1185">Reference proteome</keyword>
<evidence type="ECO:0000313" key="2">
    <source>
        <dbReference type="Proteomes" id="UP001519460"/>
    </source>
</evidence>
<proteinExistence type="predicted"/>
<organism evidence="1 2">
    <name type="scientific">Batillaria attramentaria</name>
    <dbReference type="NCBI Taxonomy" id="370345"/>
    <lineage>
        <taxon>Eukaryota</taxon>
        <taxon>Metazoa</taxon>
        <taxon>Spiralia</taxon>
        <taxon>Lophotrochozoa</taxon>
        <taxon>Mollusca</taxon>
        <taxon>Gastropoda</taxon>
        <taxon>Caenogastropoda</taxon>
        <taxon>Sorbeoconcha</taxon>
        <taxon>Cerithioidea</taxon>
        <taxon>Batillariidae</taxon>
        <taxon>Batillaria</taxon>
    </lineage>
</organism>
<sequence>LRSAARQSAVHAYVASCTRAFLSPSSVTSPLGERLAVWRPVPNIALDEKCSSLTKVTKDARSYVKILWQWNCVCGTLHVRYESPRLRNRIFAVDAEDIVQVMRDRHKKWESSVVTERYALRCCRLRHRFHYV</sequence>
<evidence type="ECO:0000313" key="1">
    <source>
        <dbReference type="EMBL" id="KAK7507495.1"/>
    </source>
</evidence>
<name>A0ABD0M7M4_9CAEN</name>
<reference evidence="1 2" key="1">
    <citation type="journal article" date="2023" name="Sci. Data">
        <title>Genome assembly of the Korean intertidal mud-creeper Batillaria attramentaria.</title>
        <authorList>
            <person name="Patra A.K."/>
            <person name="Ho P.T."/>
            <person name="Jun S."/>
            <person name="Lee S.J."/>
            <person name="Kim Y."/>
            <person name="Won Y.J."/>
        </authorList>
    </citation>
    <scope>NUCLEOTIDE SEQUENCE [LARGE SCALE GENOMIC DNA]</scope>
    <source>
        <strain evidence="1">Wonlab-2016</strain>
    </source>
</reference>
<protein>
    <submittedName>
        <fullName evidence="1">Uncharacterized protein</fullName>
    </submittedName>
</protein>
<feature type="non-terminal residue" evidence="1">
    <location>
        <position position="1"/>
    </location>
</feature>
<dbReference type="Proteomes" id="UP001519460">
    <property type="component" value="Unassembled WGS sequence"/>
</dbReference>
<comment type="caution">
    <text evidence="1">The sequence shown here is derived from an EMBL/GenBank/DDBJ whole genome shotgun (WGS) entry which is preliminary data.</text>
</comment>
<dbReference type="AlphaFoldDB" id="A0ABD0M7M4"/>
<dbReference type="EMBL" id="JACVVK020000004">
    <property type="protein sequence ID" value="KAK7507495.1"/>
    <property type="molecule type" value="Genomic_DNA"/>
</dbReference>
<accession>A0ABD0M7M4</accession>